<evidence type="ECO:0000256" key="2">
    <source>
        <dbReference type="ARBA" id="ARBA00023002"/>
    </source>
</evidence>
<dbReference type="InterPro" id="IPR051122">
    <property type="entry name" value="SDR_DHRS6-like"/>
</dbReference>
<dbReference type="PRINTS" id="PR00081">
    <property type="entry name" value="GDHRDH"/>
</dbReference>
<keyword evidence="2" id="KW-0560">Oxidoreductase</keyword>
<evidence type="ECO:0000313" key="3">
    <source>
        <dbReference type="EMBL" id="THH34951.1"/>
    </source>
</evidence>
<dbReference type="Proteomes" id="UP000308528">
    <property type="component" value="Unassembled WGS sequence"/>
</dbReference>
<dbReference type="Pfam" id="PF13561">
    <property type="entry name" value="adh_short_C2"/>
    <property type="match status" value="1"/>
</dbReference>
<dbReference type="InterPro" id="IPR002347">
    <property type="entry name" value="SDR_fam"/>
</dbReference>
<dbReference type="PRINTS" id="PR00080">
    <property type="entry name" value="SDRFAMILY"/>
</dbReference>
<dbReference type="OrthoDB" id="597477at2"/>
<dbReference type="SUPFAM" id="SSF51735">
    <property type="entry name" value="NAD(P)-binding Rossmann-fold domains"/>
    <property type="match status" value="1"/>
</dbReference>
<comment type="caution">
    <text evidence="3">The sequence shown here is derived from an EMBL/GenBank/DDBJ whole genome shotgun (WGS) entry which is preliminary data.</text>
</comment>
<dbReference type="PANTHER" id="PTHR43477">
    <property type="entry name" value="DIHYDROANTICAPSIN 7-DEHYDROGENASE"/>
    <property type="match status" value="1"/>
</dbReference>
<sequence length="244" mass="26341">MIHSLSGKIAIVTGGNSGIGRSITEVLRERGARVHVLDLDAGGEDTHRCDVTDQDAVKQTIDRIAREAGRLDILINNAGIGFIGTLEQTREVDMDRLFAVNVKGVYNCALAAIGYLKESRGVIINMASIASTIGIAERFAYSMSKGAVLTMTYSIAKDYLSFGVRCNSISPARVHTPFVDQYLASNYAGREAEMFERLSATQPIGRMGKPEEVAYLAAYLCSDEAAFITGTDFPIDGGYIKLNG</sequence>
<comment type="similarity">
    <text evidence="1">Belongs to the short-chain dehydrogenases/reductases (SDR) family.</text>
</comment>
<dbReference type="GO" id="GO:0016491">
    <property type="term" value="F:oxidoreductase activity"/>
    <property type="evidence" value="ECO:0007669"/>
    <property type="project" value="UniProtKB-KW"/>
</dbReference>
<proteinExistence type="inferred from homology"/>
<name>A0A4S4NAE3_9BACT</name>
<reference evidence="3 4" key="1">
    <citation type="submission" date="2019-04" db="EMBL/GenBank/DDBJ databases">
        <title>Lewinella litorea sp. nov., isolated from a marine sand.</title>
        <authorList>
            <person name="Yoon J.-H."/>
        </authorList>
    </citation>
    <scope>NUCLEOTIDE SEQUENCE [LARGE SCALE GENOMIC DNA]</scope>
    <source>
        <strain evidence="3 4">HSMS-39</strain>
    </source>
</reference>
<gene>
    <name evidence="3" type="ORF">E4021_16685</name>
</gene>
<organism evidence="3 4">
    <name type="scientific">Neolewinella litorea</name>
    <dbReference type="NCBI Taxonomy" id="2562452"/>
    <lineage>
        <taxon>Bacteria</taxon>
        <taxon>Pseudomonadati</taxon>
        <taxon>Bacteroidota</taxon>
        <taxon>Saprospiria</taxon>
        <taxon>Saprospirales</taxon>
        <taxon>Lewinellaceae</taxon>
        <taxon>Neolewinella</taxon>
    </lineage>
</organism>
<dbReference type="AlphaFoldDB" id="A0A4S4NAE3"/>
<evidence type="ECO:0000256" key="1">
    <source>
        <dbReference type="ARBA" id="ARBA00006484"/>
    </source>
</evidence>
<dbReference type="RefSeq" id="WP_136460522.1">
    <property type="nucleotide sequence ID" value="NZ_SRSF01000013.1"/>
</dbReference>
<dbReference type="PROSITE" id="PS00061">
    <property type="entry name" value="ADH_SHORT"/>
    <property type="match status" value="1"/>
</dbReference>
<dbReference type="PANTHER" id="PTHR43477:SF1">
    <property type="entry name" value="DIHYDROANTICAPSIN 7-DEHYDROGENASE"/>
    <property type="match status" value="1"/>
</dbReference>
<dbReference type="CDD" id="cd05233">
    <property type="entry name" value="SDR_c"/>
    <property type="match status" value="1"/>
</dbReference>
<dbReference type="EMBL" id="SRSF01000013">
    <property type="protein sequence ID" value="THH34951.1"/>
    <property type="molecule type" value="Genomic_DNA"/>
</dbReference>
<dbReference type="FunFam" id="3.40.50.720:FF:000084">
    <property type="entry name" value="Short-chain dehydrogenase reductase"/>
    <property type="match status" value="1"/>
</dbReference>
<accession>A0A4S4NAE3</accession>
<dbReference type="InterPro" id="IPR020904">
    <property type="entry name" value="Sc_DH/Rdtase_CS"/>
</dbReference>
<dbReference type="InterPro" id="IPR036291">
    <property type="entry name" value="NAD(P)-bd_dom_sf"/>
</dbReference>
<evidence type="ECO:0000313" key="4">
    <source>
        <dbReference type="Proteomes" id="UP000308528"/>
    </source>
</evidence>
<keyword evidence="4" id="KW-1185">Reference proteome</keyword>
<protein>
    <submittedName>
        <fullName evidence="3">SDR family oxidoreductase</fullName>
    </submittedName>
</protein>
<dbReference type="Gene3D" id="3.40.50.720">
    <property type="entry name" value="NAD(P)-binding Rossmann-like Domain"/>
    <property type="match status" value="1"/>
</dbReference>